<dbReference type="GO" id="GO:0005615">
    <property type="term" value="C:extracellular space"/>
    <property type="evidence" value="ECO:0007669"/>
    <property type="project" value="UniProtKB-UniRule"/>
</dbReference>
<dbReference type="CDD" id="cd00273">
    <property type="entry name" value="Chemokine_CXC"/>
    <property type="match status" value="1"/>
</dbReference>
<dbReference type="PROSITE" id="PS00471">
    <property type="entry name" value="SMALL_CYTOKINES_CXC"/>
    <property type="match status" value="1"/>
</dbReference>
<dbReference type="Gene3D" id="2.40.50.40">
    <property type="match status" value="1"/>
</dbReference>
<dbReference type="STRING" id="10141.ENSCPOP00000031699"/>
<evidence type="ECO:0000256" key="1">
    <source>
        <dbReference type="ARBA" id="ARBA00004613"/>
    </source>
</evidence>
<evidence type="ECO:0000256" key="3">
    <source>
        <dbReference type="ARBA" id="ARBA00022514"/>
    </source>
</evidence>
<protein>
    <recommendedName>
        <fullName evidence="6">C-X-C motif chemokine</fullName>
    </recommendedName>
</protein>
<dbReference type="EMBL" id="AAKN02002682">
    <property type="status" value="NOT_ANNOTATED_CDS"/>
    <property type="molecule type" value="Genomic_DNA"/>
</dbReference>
<dbReference type="PRINTS" id="PR00437">
    <property type="entry name" value="SMALLCYTKCXC"/>
</dbReference>
<dbReference type="Pfam" id="PF00048">
    <property type="entry name" value="IL8"/>
    <property type="match status" value="1"/>
</dbReference>
<dbReference type="eggNOG" id="ENOG502S7MM">
    <property type="taxonomic scope" value="Eukaryota"/>
</dbReference>
<keyword evidence="6" id="KW-0145">Chemotaxis</keyword>
<dbReference type="GeneID" id="100732171"/>
<dbReference type="OMA" id="FVELYCM"/>
<dbReference type="AlphaFoldDB" id="A0A286Y1J7"/>
<dbReference type="Proteomes" id="UP000005447">
    <property type="component" value="Unassembled WGS sequence"/>
</dbReference>
<feature type="signal peptide" evidence="6">
    <location>
        <begin position="1"/>
        <end position="35"/>
    </location>
</feature>
<accession>A0A286Y1J7</accession>
<dbReference type="Bgee" id="ENSCPOG00000032037">
    <property type="expression patterns" value="Expressed in uterine cervix and 5 other cell types or tissues"/>
</dbReference>
<dbReference type="KEGG" id="cpoc:100732171"/>
<dbReference type="OrthoDB" id="8872899at2759"/>
<reference evidence="9" key="1">
    <citation type="journal article" date="2011" name="Nature">
        <title>A high-resolution map of human evolutionary constraint using 29 mammals.</title>
        <authorList>
            <person name="Lindblad-Toh K."/>
            <person name="Garber M."/>
            <person name="Zuk O."/>
            <person name="Lin M.F."/>
            <person name="Parker B.J."/>
            <person name="Washietl S."/>
            <person name="Kheradpour P."/>
            <person name="Ernst J."/>
            <person name="Jordan G."/>
            <person name="Mauceli E."/>
            <person name="Ward L.D."/>
            <person name="Lowe C.B."/>
            <person name="Holloway A.K."/>
            <person name="Clamp M."/>
            <person name="Gnerre S."/>
            <person name="Alfoldi J."/>
            <person name="Beal K."/>
            <person name="Chang J."/>
            <person name="Clawson H."/>
            <person name="Cuff J."/>
            <person name="Di Palma F."/>
            <person name="Fitzgerald S."/>
            <person name="Flicek P."/>
            <person name="Guttman M."/>
            <person name="Hubisz M.J."/>
            <person name="Jaffe D.B."/>
            <person name="Jungreis I."/>
            <person name="Kent W.J."/>
            <person name="Kostka D."/>
            <person name="Lara M."/>
            <person name="Martins A.L."/>
            <person name="Massingham T."/>
            <person name="Moltke I."/>
            <person name="Raney B.J."/>
            <person name="Rasmussen M.D."/>
            <person name="Robinson J."/>
            <person name="Stark A."/>
            <person name="Vilella A.J."/>
            <person name="Wen J."/>
            <person name="Xie X."/>
            <person name="Zody M.C."/>
            <person name="Baldwin J."/>
            <person name="Bloom T."/>
            <person name="Chin C.W."/>
            <person name="Heiman D."/>
            <person name="Nicol R."/>
            <person name="Nusbaum C."/>
            <person name="Young S."/>
            <person name="Wilkinson J."/>
            <person name="Worley K.C."/>
            <person name="Kovar C.L."/>
            <person name="Muzny D.M."/>
            <person name="Gibbs R.A."/>
            <person name="Cree A."/>
            <person name="Dihn H.H."/>
            <person name="Fowler G."/>
            <person name="Jhangiani S."/>
            <person name="Joshi V."/>
            <person name="Lee S."/>
            <person name="Lewis L.R."/>
            <person name="Nazareth L.V."/>
            <person name="Okwuonu G."/>
            <person name="Santibanez J."/>
            <person name="Warren W.C."/>
            <person name="Mardis E.R."/>
            <person name="Weinstock G.M."/>
            <person name="Wilson R.K."/>
            <person name="Delehaunty K."/>
            <person name="Dooling D."/>
            <person name="Fronik C."/>
            <person name="Fulton L."/>
            <person name="Fulton B."/>
            <person name="Graves T."/>
            <person name="Minx P."/>
            <person name="Sodergren E."/>
            <person name="Birney E."/>
            <person name="Margulies E.H."/>
            <person name="Herrero J."/>
            <person name="Green E.D."/>
            <person name="Haussler D."/>
            <person name="Siepel A."/>
            <person name="Goldman N."/>
            <person name="Pollard K.S."/>
            <person name="Pedersen J.S."/>
            <person name="Lander E.S."/>
            <person name="Kellis M."/>
        </authorList>
    </citation>
    <scope>NUCLEOTIDE SEQUENCE [LARGE SCALE GENOMIC DNA]</scope>
    <source>
        <strain evidence="9">2N</strain>
    </source>
</reference>
<dbReference type="InterPro" id="IPR018048">
    <property type="entry name" value="Chemokine_CXC_CS"/>
</dbReference>
<name>A0A286Y1J7_CAVPO</name>
<keyword evidence="5" id="KW-1015">Disulfide bond</keyword>
<comment type="similarity">
    <text evidence="2 6">Belongs to the intercrine alpha (chemokine CxC) family.</text>
</comment>
<feature type="chain" id="PRO_5011328886" description="C-X-C motif chemokine" evidence="6">
    <location>
        <begin position="36"/>
        <end position="113"/>
    </location>
</feature>
<evidence type="ECO:0000313" key="9">
    <source>
        <dbReference type="Proteomes" id="UP000005447"/>
    </source>
</evidence>
<evidence type="ECO:0000256" key="4">
    <source>
        <dbReference type="ARBA" id="ARBA00022525"/>
    </source>
</evidence>
<dbReference type="FunFam" id="2.40.50.40:FF:000004">
    <property type="entry name" value="C-X-C motif chemokine"/>
    <property type="match status" value="1"/>
</dbReference>
<reference evidence="8" key="2">
    <citation type="submission" date="2025-08" db="UniProtKB">
        <authorList>
            <consortium name="Ensembl"/>
        </authorList>
    </citation>
    <scope>IDENTIFICATION</scope>
    <source>
        <strain evidence="8">2N</strain>
    </source>
</reference>
<keyword evidence="4 6" id="KW-0964">Secreted</keyword>
<dbReference type="PANTHER" id="PTHR12015">
    <property type="entry name" value="SMALL INDUCIBLE CYTOKINE A"/>
    <property type="match status" value="1"/>
</dbReference>
<evidence type="ECO:0000259" key="7">
    <source>
        <dbReference type="SMART" id="SM00199"/>
    </source>
</evidence>
<evidence type="ECO:0000313" key="8">
    <source>
        <dbReference type="Ensembl" id="ENSCPOP00000031699.1"/>
    </source>
</evidence>
<dbReference type="SUPFAM" id="SSF54117">
    <property type="entry name" value="Interleukin 8-like chemokines"/>
    <property type="match status" value="1"/>
</dbReference>
<dbReference type="InterPro" id="IPR001089">
    <property type="entry name" value="Chemokine_CXC"/>
</dbReference>
<dbReference type="PRINTS" id="PR00436">
    <property type="entry name" value="INTERLEUKIN8"/>
</dbReference>
<dbReference type="GO" id="GO:0008009">
    <property type="term" value="F:chemokine activity"/>
    <property type="evidence" value="ECO:0007669"/>
    <property type="project" value="InterPro"/>
</dbReference>
<dbReference type="InParanoid" id="A0A286Y1J7"/>
<keyword evidence="6" id="KW-0732">Signal</keyword>
<comment type="subcellular location">
    <subcellularLocation>
        <location evidence="1 6">Secreted</location>
    </subcellularLocation>
</comment>
<keyword evidence="9" id="KW-1185">Reference proteome</keyword>
<gene>
    <name evidence="8" type="primary">LOC100732171</name>
</gene>
<dbReference type="PANTHER" id="PTHR12015:SF198">
    <property type="entry name" value="PLATELET BASIC PROTEIN"/>
    <property type="match status" value="1"/>
</dbReference>
<dbReference type="GO" id="GO:0006955">
    <property type="term" value="P:immune response"/>
    <property type="evidence" value="ECO:0007669"/>
    <property type="project" value="InterPro"/>
</dbReference>
<dbReference type="InterPro" id="IPR039809">
    <property type="entry name" value="Chemokine_b/g/d"/>
</dbReference>
<dbReference type="GO" id="GO:0006952">
    <property type="term" value="P:defense response"/>
    <property type="evidence" value="ECO:0007669"/>
    <property type="project" value="InterPro"/>
</dbReference>
<dbReference type="GeneTree" id="ENSGT00940000162749"/>
<dbReference type="InterPro" id="IPR001811">
    <property type="entry name" value="Chemokine_IL8-like_dom"/>
</dbReference>
<dbReference type="SMART" id="SM00199">
    <property type="entry name" value="SCY"/>
    <property type="match status" value="1"/>
</dbReference>
<dbReference type="Ensembl" id="ENSCPOT00000037983.1">
    <property type="protein sequence ID" value="ENSCPOP00000031699.1"/>
    <property type="gene ID" value="ENSCPOG00000032037.1"/>
</dbReference>
<organism evidence="8 9">
    <name type="scientific">Cavia porcellus</name>
    <name type="common">Guinea pig</name>
    <dbReference type="NCBI Taxonomy" id="10141"/>
    <lineage>
        <taxon>Eukaryota</taxon>
        <taxon>Metazoa</taxon>
        <taxon>Chordata</taxon>
        <taxon>Craniata</taxon>
        <taxon>Vertebrata</taxon>
        <taxon>Euteleostomi</taxon>
        <taxon>Mammalia</taxon>
        <taxon>Eutheria</taxon>
        <taxon>Euarchontoglires</taxon>
        <taxon>Glires</taxon>
        <taxon>Rodentia</taxon>
        <taxon>Hystricomorpha</taxon>
        <taxon>Caviidae</taxon>
        <taxon>Cavia</taxon>
    </lineage>
</organism>
<dbReference type="InterPro" id="IPR033899">
    <property type="entry name" value="CXC_Chemokine_domain"/>
</dbReference>
<evidence type="ECO:0000256" key="5">
    <source>
        <dbReference type="ARBA" id="ARBA00023157"/>
    </source>
</evidence>
<dbReference type="FunCoup" id="A0A286Y1J7">
    <property type="interactions" value="569"/>
</dbReference>
<dbReference type="InterPro" id="IPR036048">
    <property type="entry name" value="Interleukin_8-like_sf"/>
</dbReference>
<dbReference type="VEuPathDB" id="HostDB:ENSCPOG00000032037"/>
<proteinExistence type="inferred from homology"/>
<reference evidence="8" key="3">
    <citation type="submission" date="2025-09" db="UniProtKB">
        <authorList>
            <consortium name="Ensembl"/>
        </authorList>
    </citation>
    <scope>IDENTIFICATION</scope>
    <source>
        <strain evidence="8">2N</strain>
    </source>
</reference>
<feature type="domain" description="Chemokine interleukin-8-like" evidence="7">
    <location>
        <begin position="45"/>
        <end position="105"/>
    </location>
</feature>
<evidence type="ECO:0000256" key="2">
    <source>
        <dbReference type="ARBA" id="ARBA00010665"/>
    </source>
</evidence>
<evidence type="ECO:0000256" key="6">
    <source>
        <dbReference type="RuleBase" id="RU361149"/>
    </source>
</evidence>
<keyword evidence="3 6" id="KW-0202">Cytokine</keyword>
<sequence>MKATSSCPSARLHRVLGGLMLLSLLLAALVPSTNGQPKIIEELAELRCLCLKTISAMHPSKISSVEVLKAGAHCPKIQVIAKLKDGKKVCLDPDLPGVKKMIQKILAGQGSTS</sequence>